<keyword evidence="12" id="KW-0418">Kinase</keyword>
<comment type="catalytic activity">
    <reaction evidence="19">
        <text>L-threonyl-[protein] + ATP = O-phospho-L-threonyl-[protein] + ADP + H(+)</text>
        <dbReference type="Rhea" id="RHEA:46608"/>
        <dbReference type="Rhea" id="RHEA-COMP:11060"/>
        <dbReference type="Rhea" id="RHEA-COMP:11605"/>
        <dbReference type="ChEBI" id="CHEBI:15378"/>
        <dbReference type="ChEBI" id="CHEBI:30013"/>
        <dbReference type="ChEBI" id="CHEBI:30616"/>
        <dbReference type="ChEBI" id="CHEBI:61977"/>
        <dbReference type="ChEBI" id="CHEBI:456216"/>
        <dbReference type="EC" id="2.7.11.1"/>
    </reaction>
</comment>
<evidence type="ECO:0000256" key="8">
    <source>
        <dbReference type="ARBA" id="ARBA00022692"/>
    </source>
</evidence>
<gene>
    <name evidence="25" type="ORF">DARMORV10_C02P27280.1</name>
</gene>
<feature type="binding site" evidence="21">
    <location>
        <position position="373"/>
    </location>
    <ligand>
        <name>ATP</name>
        <dbReference type="ChEBI" id="CHEBI:30616"/>
    </ligand>
</feature>
<keyword evidence="7" id="KW-0808">Transferase</keyword>
<evidence type="ECO:0000256" key="22">
    <source>
        <dbReference type="SAM" id="Phobius"/>
    </source>
</evidence>
<comment type="similarity">
    <text evidence="2">In the N-terminal section; belongs to the leguminous lectin family.</text>
</comment>
<dbReference type="FunFam" id="2.60.120.200:FF:000086">
    <property type="entry name" value="L-type lectin-domain containing receptor kinase S.4"/>
    <property type="match status" value="1"/>
</dbReference>
<evidence type="ECO:0000256" key="14">
    <source>
        <dbReference type="ARBA" id="ARBA00022840"/>
    </source>
</evidence>
<dbReference type="CDD" id="cd06899">
    <property type="entry name" value="lectin_legume_LecRK_Arcelin_ConA"/>
    <property type="match status" value="1"/>
</dbReference>
<evidence type="ECO:0000256" key="21">
    <source>
        <dbReference type="PROSITE-ProRule" id="PRU10141"/>
    </source>
</evidence>
<evidence type="ECO:0000256" key="17">
    <source>
        <dbReference type="ARBA" id="ARBA00023170"/>
    </source>
</evidence>
<evidence type="ECO:0000256" key="23">
    <source>
        <dbReference type="SAM" id="SignalP"/>
    </source>
</evidence>
<evidence type="ECO:0000256" key="13">
    <source>
        <dbReference type="ARBA" id="ARBA00022821"/>
    </source>
</evidence>
<feature type="signal peptide" evidence="23">
    <location>
        <begin position="1"/>
        <end position="18"/>
    </location>
</feature>
<dbReference type="GO" id="GO:0005524">
    <property type="term" value="F:ATP binding"/>
    <property type="evidence" value="ECO:0007669"/>
    <property type="project" value="UniProtKB-UniRule"/>
</dbReference>
<dbReference type="SUPFAM" id="SSF56112">
    <property type="entry name" value="Protein kinase-like (PK-like)"/>
    <property type="match status" value="1"/>
</dbReference>
<evidence type="ECO:0000256" key="3">
    <source>
        <dbReference type="ARBA" id="ARBA00010217"/>
    </source>
</evidence>
<comment type="catalytic activity">
    <reaction evidence="20">
        <text>L-seryl-[protein] + ATP = O-phospho-L-seryl-[protein] + ADP + H(+)</text>
        <dbReference type="Rhea" id="RHEA:17989"/>
        <dbReference type="Rhea" id="RHEA-COMP:9863"/>
        <dbReference type="Rhea" id="RHEA-COMP:11604"/>
        <dbReference type="ChEBI" id="CHEBI:15378"/>
        <dbReference type="ChEBI" id="CHEBI:29999"/>
        <dbReference type="ChEBI" id="CHEBI:30616"/>
        <dbReference type="ChEBI" id="CHEBI:83421"/>
        <dbReference type="ChEBI" id="CHEBI:456216"/>
        <dbReference type="EC" id="2.7.11.1"/>
    </reaction>
</comment>
<dbReference type="InterPro" id="IPR001220">
    <property type="entry name" value="Legume_lectin_dom"/>
</dbReference>
<keyword evidence="14 21" id="KW-0067">ATP-binding</keyword>
<dbReference type="InterPro" id="IPR013320">
    <property type="entry name" value="ConA-like_dom_sf"/>
</dbReference>
<evidence type="ECO:0000256" key="5">
    <source>
        <dbReference type="ARBA" id="ARBA00022475"/>
    </source>
</evidence>
<dbReference type="InterPro" id="IPR017441">
    <property type="entry name" value="Protein_kinase_ATP_BS"/>
</dbReference>
<dbReference type="InterPro" id="IPR000719">
    <property type="entry name" value="Prot_kinase_dom"/>
</dbReference>
<keyword evidence="11 21" id="KW-0547">Nucleotide-binding</keyword>
<evidence type="ECO:0000256" key="20">
    <source>
        <dbReference type="ARBA" id="ARBA00048679"/>
    </source>
</evidence>
<dbReference type="Gene3D" id="3.30.200.20">
    <property type="entry name" value="Phosphorylase Kinase, domain 1"/>
    <property type="match status" value="1"/>
</dbReference>
<evidence type="ECO:0000256" key="2">
    <source>
        <dbReference type="ARBA" id="ARBA00008536"/>
    </source>
</evidence>
<evidence type="ECO:0000256" key="7">
    <source>
        <dbReference type="ARBA" id="ARBA00022679"/>
    </source>
</evidence>
<keyword evidence="5" id="KW-1003">Cell membrane</keyword>
<reference evidence="25" key="1">
    <citation type="submission" date="2021-01" db="EMBL/GenBank/DDBJ databases">
        <authorList>
            <consortium name="Genoscope - CEA"/>
            <person name="William W."/>
        </authorList>
    </citation>
    <scope>NUCLEOTIDE SEQUENCE</scope>
</reference>
<dbReference type="FunFam" id="3.30.200.20:FF:000112">
    <property type="entry name" value="Lectin-domain containing receptor kinase A4.3"/>
    <property type="match status" value="1"/>
</dbReference>
<evidence type="ECO:0000256" key="10">
    <source>
        <dbReference type="ARBA" id="ARBA00022734"/>
    </source>
</evidence>
<dbReference type="Pfam" id="PF00069">
    <property type="entry name" value="Pkinase"/>
    <property type="match status" value="1"/>
</dbReference>
<dbReference type="FunFam" id="1.10.510.10:FF:000108">
    <property type="entry name" value="L-type lectin-domain containing receptor kinase S.4"/>
    <property type="match status" value="1"/>
</dbReference>
<keyword evidence="16 22" id="KW-0472">Membrane</keyword>
<keyword evidence="10" id="KW-0430">Lectin</keyword>
<evidence type="ECO:0000259" key="24">
    <source>
        <dbReference type="PROSITE" id="PS50011"/>
    </source>
</evidence>
<dbReference type="Proteomes" id="UP001295469">
    <property type="component" value="Chromosome C02"/>
</dbReference>
<feature type="domain" description="Protein kinase" evidence="24">
    <location>
        <begin position="344"/>
        <end position="626"/>
    </location>
</feature>
<dbReference type="InterPro" id="IPR008271">
    <property type="entry name" value="Ser/Thr_kinase_AS"/>
</dbReference>
<evidence type="ECO:0000256" key="19">
    <source>
        <dbReference type="ARBA" id="ARBA00047899"/>
    </source>
</evidence>
<dbReference type="GO" id="GO:0042742">
    <property type="term" value="P:defense response to bacterium"/>
    <property type="evidence" value="ECO:0007669"/>
    <property type="project" value="UniProtKB-ARBA"/>
</dbReference>
<dbReference type="InterPro" id="IPR019825">
    <property type="entry name" value="Lectin_legB_Mn/Ca_BS"/>
</dbReference>
<dbReference type="PROSITE" id="PS00107">
    <property type="entry name" value="PROTEIN_KINASE_ATP"/>
    <property type="match status" value="1"/>
</dbReference>
<feature type="chain" id="PRO_5032551315" description="non-specific serine/threonine protein kinase" evidence="23">
    <location>
        <begin position="19"/>
        <end position="661"/>
    </location>
</feature>
<evidence type="ECO:0000256" key="18">
    <source>
        <dbReference type="ARBA" id="ARBA00023180"/>
    </source>
</evidence>
<dbReference type="PANTHER" id="PTHR27007">
    <property type="match status" value="1"/>
</dbReference>
<feature type="transmembrane region" description="Helical" evidence="22">
    <location>
        <begin position="287"/>
        <end position="311"/>
    </location>
</feature>
<proteinExistence type="inferred from homology"/>
<evidence type="ECO:0000256" key="16">
    <source>
        <dbReference type="ARBA" id="ARBA00023136"/>
    </source>
</evidence>
<keyword evidence="17" id="KW-0675">Receptor</keyword>
<dbReference type="PROSITE" id="PS50011">
    <property type="entry name" value="PROTEIN_KINASE_DOM"/>
    <property type="match status" value="1"/>
</dbReference>
<keyword evidence="6" id="KW-0723">Serine/threonine-protein kinase</keyword>
<dbReference type="GO" id="GO:0005886">
    <property type="term" value="C:plasma membrane"/>
    <property type="evidence" value="ECO:0007669"/>
    <property type="project" value="UniProtKB-SubCell"/>
</dbReference>
<evidence type="ECO:0000256" key="12">
    <source>
        <dbReference type="ARBA" id="ARBA00022777"/>
    </source>
</evidence>
<dbReference type="PROSITE" id="PS00108">
    <property type="entry name" value="PROTEIN_KINASE_ST"/>
    <property type="match status" value="1"/>
</dbReference>
<name>A0A816K414_BRANA</name>
<dbReference type="AlphaFoldDB" id="A0A816K414"/>
<dbReference type="Gene3D" id="1.10.510.10">
    <property type="entry name" value="Transferase(Phosphotransferase) domain 1"/>
    <property type="match status" value="1"/>
</dbReference>
<evidence type="ECO:0000256" key="11">
    <source>
        <dbReference type="ARBA" id="ARBA00022741"/>
    </source>
</evidence>
<dbReference type="GO" id="GO:0030246">
    <property type="term" value="F:carbohydrate binding"/>
    <property type="evidence" value="ECO:0007669"/>
    <property type="project" value="UniProtKB-KW"/>
</dbReference>
<dbReference type="EC" id="2.7.11.1" evidence="4"/>
<comment type="subcellular location">
    <subcellularLocation>
        <location evidence="1">Cell membrane</location>
        <topology evidence="1">Single-pass type I membrane protein</topology>
    </subcellularLocation>
</comment>
<keyword evidence="15 22" id="KW-1133">Transmembrane helix</keyword>
<dbReference type="InterPro" id="IPR050528">
    <property type="entry name" value="L-type_Lectin-RKs"/>
</dbReference>
<evidence type="ECO:0000256" key="4">
    <source>
        <dbReference type="ARBA" id="ARBA00012513"/>
    </source>
</evidence>
<protein>
    <recommendedName>
        <fullName evidence="4">non-specific serine/threonine protein kinase</fullName>
        <ecNumber evidence="4">2.7.11.1</ecNumber>
    </recommendedName>
</protein>
<dbReference type="InterPro" id="IPR011009">
    <property type="entry name" value="Kinase-like_dom_sf"/>
</dbReference>
<dbReference type="PROSITE" id="PS00307">
    <property type="entry name" value="LECTIN_LEGUME_BETA"/>
    <property type="match status" value="1"/>
</dbReference>
<dbReference type="SUPFAM" id="SSF49899">
    <property type="entry name" value="Concanavalin A-like lectins/glucanases"/>
    <property type="match status" value="1"/>
</dbReference>
<organism evidence="25">
    <name type="scientific">Brassica napus</name>
    <name type="common">Rape</name>
    <dbReference type="NCBI Taxonomy" id="3708"/>
    <lineage>
        <taxon>Eukaryota</taxon>
        <taxon>Viridiplantae</taxon>
        <taxon>Streptophyta</taxon>
        <taxon>Embryophyta</taxon>
        <taxon>Tracheophyta</taxon>
        <taxon>Spermatophyta</taxon>
        <taxon>Magnoliopsida</taxon>
        <taxon>eudicotyledons</taxon>
        <taxon>Gunneridae</taxon>
        <taxon>Pentapetalae</taxon>
        <taxon>rosids</taxon>
        <taxon>malvids</taxon>
        <taxon>Brassicales</taxon>
        <taxon>Brassicaceae</taxon>
        <taxon>Brassiceae</taxon>
        <taxon>Brassica</taxon>
    </lineage>
</organism>
<dbReference type="Gene3D" id="2.60.120.200">
    <property type="match status" value="1"/>
</dbReference>
<dbReference type="GO" id="GO:0004674">
    <property type="term" value="F:protein serine/threonine kinase activity"/>
    <property type="evidence" value="ECO:0007669"/>
    <property type="project" value="UniProtKB-KW"/>
</dbReference>
<dbReference type="CDD" id="cd14066">
    <property type="entry name" value="STKc_IRAK"/>
    <property type="match status" value="1"/>
</dbReference>
<evidence type="ECO:0000256" key="9">
    <source>
        <dbReference type="ARBA" id="ARBA00022729"/>
    </source>
</evidence>
<comment type="similarity">
    <text evidence="3">In the C-terminal section; belongs to the protein kinase superfamily. Ser/Thr protein kinase family.</text>
</comment>
<keyword evidence="18" id="KW-0325">Glycoprotein</keyword>
<dbReference type="SMART" id="SM00220">
    <property type="entry name" value="S_TKc"/>
    <property type="match status" value="1"/>
</dbReference>
<evidence type="ECO:0000256" key="1">
    <source>
        <dbReference type="ARBA" id="ARBA00004251"/>
    </source>
</evidence>
<dbReference type="EMBL" id="HG994366">
    <property type="protein sequence ID" value="CAF1907049.1"/>
    <property type="molecule type" value="Genomic_DNA"/>
</dbReference>
<keyword evidence="8 22" id="KW-0812">Transmembrane</keyword>
<dbReference type="GO" id="GO:0002229">
    <property type="term" value="P:defense response to oomycetes"/>
    <property type="evidence" value="ECO:0007669"/>
    <property type="project" value="UniProtKB-ARBA"/>
</dbReference>
<keyword evidence="13" id="KW-0611">Plant defense</keyword>
<keyword evidence="9 23" id="KW-0732">Signal</keyword>
<evidence type="ECO:0000313" key="25">
    <source>
        <dbReference type="EMBL" id="CAF1907049.1"/>
    </source>
</evidence>
<dbReference type="Pfam" id="PF00139">
    <property type="entry name" value="Lectin_legB"/>
    <property type="match status" value="1"/>
</dbReference>
<sequence>MLLLLFLLMFFFPKNVVCQGSDPTGGEFSFNGLLYAAGSANLNSNGLFRLTNSKTQTSGQVFYNLPLRFKGSANGNVFSFSTTFVFAIVSKDRVIKGHGLAFVLSPTKGLVNVDATQYLGLFNINNTGNPENHIVAVELDTVQGAEVHDIDDNHVGIDINSVVSEIAASAGYFKDDGTFKNISLTSGDSMQLWVEYDSKQKRLNVTLHPVRVRKPKLPLLSLQKDLSPYLLESMYVGFTSSTGMLTASHYILAWNFKMNGTAPDIDPSRLPEVPRFKQPWIQTPKGVLTISLTTSGVTILIILSLGLWLFLKRKKLLEVLEDWEVQFGPHRFAYKDLHTATKGFKDTELLGRGGFGKVYKGTLPVSNIEIAVKRVSHDSRQGMREFIAEIATIGRLRHPNLVRLQGYCRRKGELYLVYDCMPKGSVDKFLYHQQKQSLNWSQRFKIIKDVACGLCYLHQQWVQVIIHRDIKPDNILLDRTMNAKLGNFGLAKLCDHGIDPQTSHVAGTLGYISPELSRTGKESTSSDVFALGVVMLEITCGRKPILSRASQSEMVLTDWVLECWEKGDIMQVLDQKIEGRDFSEEQVELVLKLGLLCSHPLSAIRPNMSSVIQYLDSVAQLPHNLLNIAKARQVHGGTEISGDSCSVAPLTFTESFVSHGR</sequence>
<evidence type="ECO:0000256" key="15">
    <source>
        <dbReference type="ARBA" id="ARBA00022989"/>
    </source>
</evidence>
<evidence type="ECO:0000256" key="6">
    <source>
        <dbReference type="ARBA" id="ARBA00022527"/>
    </source>
</evidence>
<accession>A0A816K414</accession>